<keyword evidence="2" id="KW-0732">Signal</keyword>
<name>A0A7H0G066_9GAMM</name>
<gene>
    <name evidence="3" type="ORF">H8B22_05605</name>
</gene>
<evidence type="ECO:0000256" key="1">
    <source>
        <dbReference type="SAM" id="MobiDB-lite"/>
    </source>
</evidence>
<evidence type="ECO:0000313" key="3">
    <source>
        <dbReference type="EMBL" id="QNP41682.1"/>
    </source>
</evidence>
<sequence>MHWSRLLLATAVALSPALLCAQTHEPAEAEARAAPSVASRTQATTSARCPMTLVMAALIASAERQDALQKQRAASVPAPAPAAPPSPHAATAPTRSDDVRGRIAVQADGDRP</sequence>
<dbReference type="AlphaFoldDB" id="A0A7H0G066"/>
<feature type="signal peptide" evidence="2">
    <location>
        <begin position="1"/>
        <end position="21"/>
    </location>
</feature>
<dbReference type="RefSeq" id="WP_187713118.1">
    <property type="nucleotide sequence ID" value="NZ_CP060820.1"/>
</dbReference>
<evidence type="ECO:0000256" key="2">
    <source>
        <dbReference type="SAM" id="SignalP"/>
    </source>
</evidence>
<protein>
    <submittedName>
        <fullName evidence="3">Uncharacterized protein</fullName>
    </submittedName>
</protein>
<feature type="chain" id="PRO_5028996566" evidence="2">
    <location>
        <begin position="22"/>
        <end position="112"/>
    </location>
</feature>
<proteinExistence type="predicted"/>
<dbReference type="KEGG" id="lsx:H8B22_05605"/>
<keyword evidence="4" id="KW-1185">Reference proteome</keyword>
<reference evidence="3 4" key="1">
    <citation type="submission" date="2020-08" db="EMBL/GenBank/DDBJ databases">
        <title>Lysobacter sp. II4 sp. nov., isolated from soil.</title>
        <authorList>
            <person name="Woo C.Y."/>
            <person name="Kim J."/>
        </authorList>
    </citation>
    <scope>NUCLEOTIDE SEQUENCE [LARGE SCALE GENOMIC DNA]</scope>
    <source>
        <strain evidence="3 4">II4</strain>
    </source>
</reference>
<dbReference type="Proteomes" id="UP000516018">
    <property type="component" value="Chromosome"/>
</dbReference>
<dbReference type="EMBL" id="CP060820">
    <property type="protein sequence ID" value="QNP41682.1"/>
    <property type="molecule type" value="Genomic_DNA"/>
</dbReference>
<feature type="region of interest" description="Disordered" evidence="1">
    <location>
        <begin position="66"/>
        <end position="112"/>
    </location>
</feature>
<evidence type="ECO:0000313" key="4">
    <source>
        <dbReference type="Proteomes" id="UP000516018"/>
    </source>
</evidence>
<feature type="compositionally biased region" description="Pro residues" evidence="1">
    <location>
        <begin position="78"/>
        <end position="87"/>
    </location>
</feature>
<accession>A0A7H0G066</accession>
<organism evidence="3 4">
    <name type="scientific">Agrilutibacter terrestris</name>
    <dbReference type="NCBI Taxonomy" id="2865112"/>
    <lineage>
        <taxon>Bacteria</taxon>
        <taxon>Pseudomonadati</taxon>
        <taxon>Pseudomonadota</taxon>
        <taxon>Gammaproteobacteria</taxon>
        <taxon>Lysobacterales</taxon>
        <taxon>Lysobacteraceae</taxon>
        <taxon>Agrilutibacter</taxon>
    </lineage>
</organism>